<dbReference type="Pfam" id="PF06203">
    <property type="entry name" value="CCT"/>
    <property type="match status" value="1"/>
</dbReference>
<feature type="domain" description="B box-type" evidence="10">
    <location>
        <begin position="14"/>
        <end position="61"/>
    </location>
</feature>
<dbReference type="Proteomes" id="UP000036987">
    <property type="component" value="Unassembled WGS sequence"/>
</dbReference>
<evidence type="ECO:0000256" key="7">
    <source>
        <dbReference type="ARBA" id="ARBA00023242"/>
    </source>
</evidence>
<evidence type="ECO:0000256" key="8">
    <source>
        <dbReference type="PROSITE-ProRule" id="PRU00024"/>
    </source>
</evidence>
<feature type="domain" description="CCT" evidence="11">
    <location>
        <begin position="376"/>
        <end position="418"/>
    </location>
</feature>
<comment type="similarity">
    <text evidence="2">Belongs to the CONSTANS family.</text>
</comment>
<keyword evidence="4" id="KW-0677">Repeat</keyword>
<dbReference type="InterPro" id="IPR049808">
    <property type="entry name" value="CONSTANS-like_Bbox1"/>
</dbReference>
<comment type="caution">
    <text evidence="12">The sequence shown here is derived from an EMBL/GenBank/DDBJ whole genome shotgun (WGS) entry which is preliminary data.</text>
</comment>
<dbReference type="SMART" id="SM00336">
    <property type="entry name" value="BBOX"/>
    <property type="match status" value="2"/>
</dbReference>
<reference evidence="13" key="1">
    <citation type="journal article" date="2016" name="Nature">
        <title>The genome of the seagrass Zostera marina reveals angiosperm adaptation to the sea.</title>
        <authorList>
            <person name="Olsen J.L."/>
            <person name="Rouze P."/>
            <person name="Verhelst B."/>
            <person name="Lin Y.-C."/>
            <person name="Bayer T."/>
            <person name="Collen J."/>
            <person name="Dattolo E."/>
            <person name="De Paoli E."/>
            <person name="Dittami S."/>
            <person name="Maumus F."/>
            <person name="Michel G."/>
            <person name="Kersting A."/>
            <person name="Lauritano C."/>
            <person name="Lohaus R."/>
            <person name="Toepel M."/>
            <person name="Tonon T."/>
            <person name="Vanneste K."/>
            <person name="Amirebrahimi M."/>
            <person name="Brakel J."/>
            <person name="Bostroem C."/>
            <person name="Chovatia M."/>
            <person name="Grimwood J."/>
            <person name="Jenkins J.W."/>
            <person name="Jueterbock A."/>
            <person name="Mraz A."/>
            <person name="Stam W.T."/>
            <person name="Tice H."/>
            <person name="Bornberg-Bauer E."/>
            <person name="Green P.J."/>
            <person name="Pearson G.A."/>
            <person name="Procaccini G."/>
            <person name="Duarte C.M."/>
            <person name="Schmutz J."/>
            <person name="Reusch T.B.H."/>
            <person name="Van de Peer Y."/>
        </authorList>
    </citation>
    <scope>NUCLEOTIDE SEQUENCE [LARGE SCALE GENOMIC DNA]</scope>
    <source>
        <strain evidence="13">cv. Finnish</strain>
    </source>
</reference>
<evidence type="ECO:0000256" key="5">
    <source>
        <dbReference type="ARBA" id="ARBA00022771"/>
    </source>
</evidence>
<evidence type="ECO:0000256" key="1">
    <source>
        <dbReference type="ARBA" id="ARBA00004123"/>
    </source>
</evidence>
<dbReference type="GO" id="GO:0005634">
    <property type="term" value="C:nucleus"/>
    <property type="evidence" value="ECO:0007669"/>
    <property type="project" value="UniProtKB-SubCell"/>
</dbReference>
<dbReference type="OrthoDB" id="153872at2759"/>
<dbReference type="PROSITE" id="PS51017">
    <property type="entry name" value="CCT"/>
    <property type="match status" value="1"/>
</dbReference>
<name>A0A0K9NMZ5_ZOSMR</name>
<evidence type="ECO:0000259" key="10">
    <source>
        <dbReference type="PROSITE" id="PS50119"/>
    </source>
</evidence>
<dbReference type="PANTHER" id="PTHR31717">
    <property type="entry name" value="ZINC FINGER PROTEIN CONSTANS-LIKE 10"/>
    <property type="match status" value="1"/>
</dbReference>
<dbReference type="PANTHER" id="PTHR31717:SF45">
    <property type="entry name" value="ZINC FINGER PROTEIN CONSTANS-LIKE 14-RELATED"/>
    <property type="match status" value="1"/>
</dbReference>
<dbReference type="GO" id="GO:0006355">
    <property type="term" value="P:regulation of DNA-templated transcription"/>
    <property type="evidence" value="ECO:0007669"/>
    <property type="project" value="UniProtKB-ARBA"/>
</dbReference>
<keyword evidence="7 9" id="KW-0539">Nucleus</keyword>
<organism evidence="12 13">
    <name type="scientific">Zostera marina</name>
    <name type="common">Eelgrass</name>
    <dbReference type="NCBI Taxonomy" id="29655"/>
    <lineage>
        <taxon>Eukaryota</taxon>
        <taxon>Viridiplantae</taxon>
        <taxon>Streptophyta</taxon>
        <taxon>Embryophyta</taxon>
        <taxon>Tracheophyta</taxon>
        <taxon>Spermatophyta</taxon>
        <taxon>Magnoliopsida</taxon>
        <taxon>Liliopsida</taxon>
        <taxon>Zosteraceae</taxon>
        <taxon>Zostera</taxon>
    </lineage>
</organism>
<accession>A0A0K9NMZ5</accession>
<evidence type="ECO:0000256" key="2">
    <source>
        <dbReference type="ARBA" id="ARBA00010024"/>
    </source>
</evidence>
<evidence type="ECO:0000313" key="12">
    <source>
        <dbReference type="EMBL" id="KMZ58106.1"/>
    </source>
</evidence>
<keyword evidence="3" id="KW-0479">Metal-binding</keyword>
<evidence type="ECO:0000256" key="6">
    <source>
        <dbReference type="ARBA" id="ARBA00022833"/>
    </source>
</evidence>
<keyword evidence="13" id="KW-1185">Reference proteome</keyword>
<proteinExistence type="inferred from homology"/>
<keyword evidence="6" id="KW-0862">Zinc</keyword>
<evidence type="ECO:0000256" key="9">
    <source>
        <dbReference type="PROSITE-ProRule" id="PRU00357"/>
    </source>
</evidence>
<comment type="subcellular location">
    <subcellularLocation>
        <location evidence="1 9">Nucleus</location>
    </subcellularLocation>
</comment>
<dbReference type="PROSITE" id="PS50119">
    <property type="entry name" value="ZF_BBOX"/>
    <property type="match status" value="2"/>
</dbReference>
<feature type="domain" description="B box-type" evidence="10">
    <location>
        <begin position="57"/>
        <end position="105"/>
    </location>
</feature>
<gene>
    <name evidence="12" type="ORF">ZOSMA_7G01370</name>
</gene>
<dbReference type="OMA" id="MIKNFGE"/>
<dbReference type="InterPro" id="IPR010402">
    <property type="entry name" value="CCT_domain"/>
</dbReference>
<dbReference type="GO" id="GO:0008270">
    <property type="term" value="F:zinc ion binding"/>
    <property type="evidence" value="ECO:0007669"/>
    <property type="project" value="UniProtKB-KW"/>
</dbReference>
<evidence type="ECO:0000313" key="13">
    <source>
        <dbReference type="Proteomes" id="UP000036987"/>
    </source>
</evidence>
<evidence type="ECO:0000259" key="11">
    <source>
        <dbReference type="PROSITE" id="PS51017"/>
    </source>
</evidence>
<dbReference type="InterPro" id="IPR000315">
    <property type="entry name" value="Znf_B-box"/>
</dbReference>
<keyword evidence="5 8" id="KW-0863">Zinc-finger</keyword>
<dbReference type="AlphaFoldDB" id="A0A0K9NMZ5"/>
<evidence type="ECO:0000256" key="4">
    <source>
        <dbReference type="ARBA" id="ARBA00022737"/>
    </source>
</evidence>
<sequence>MMTERASSTSEIANSKPPCDFCGEETAVIYCRADTARLCLFCDHDVHSANALSKKHGRGQICDKCTSEVASVLCCADGVVLCHNCNSQASTTAFSGSVSHSRSPIELFYGCPDAAKIASLWGIDLDEAYSGGNDLMMKDLYVPCAVNGRGMKLVLLQQLMELARREGEKGYGCDVGAEEVEAEDCGGDQGLRDCASVDLEAKSSKTGNNMIDEQGYLDSIPFTSLLTMPSYAKCGEERDQIVEEDSGFFWDCAPASQPSQIWDFHSGKSRDHNEDKLLLPLEASYIATESGFMDKRYRNLLKKKTSATKITLEDNYERNCVPTNEDVSSTVNPIMLTNHYTNQEPDSSGNNAEARIANEETHTAEIRNNDQMAQNRGNAMMRYREKRKNRRYDKHIRYESRKARADTRKRVKGRFVKSTEGLVFYNND</sequence>
<protein>
    <submittedName>
        <fullName evidence="12">Uncharacterized protein</fullName>
    </submittedName>
</protein>
<dbReference type="CDD" id="cd19821">
    <property type="entry name" value="Bbox1_BBX-like"/>
    <property type="match status" value="1"/>
</dbReference>
<evidence type="ECO:0000256" key="3">
    <source>
        <dbReference type="ARBA" id="ARBA00022723"/>
    </source>
</evidence>
<dbReference type="EMBL" id="LFYR01001978">
    <property type="protein sequence ID" value="KMZ58106.1"/>
    <property type="molecule type" value="Genomic_DNA"/>
</dbReference>